<dbReference type="InterPro" id="IPR050618">
    <property type="entry name" value="Ubq-SigPath_Reg"/>
</dbReference>
<accession>A0A9P5T661</accession>
<evidence type="ECO:0000313" key="4">
    <source>
        <dbReference type="Proteomes" id="UP000759537"/>
    </source>
</evidence>
<sequence length="309" mass="34688">MPSTLFIPHRTPAEERHPPPVWKPASEKPHKLGLFHEASDNDYEQAIAFCTAHRPTPPKLLPSDVIDRIRLQGCAAWGLERPTNPRFIGHIERGYQAKSHRSGGTWKVRTEKRCRDTCVMSDLPLMAGLYDIHGRRGIYYEVRVNRMEGVVAIGTACKPYPSWRLPGWNRLSAGWHLDDLRKFFEDPDGGRDYTIHTPGGGLSRISPRNVVGCGYEFGTGALFFTHNGRRLPNAFVGIYRPRVDHDVYATIGFEGANEIEVNFGTSDFLWKEGNDVAWRVDGHVGYMVGSGPGQDERLPSYSESEAAVT</sequence>
<dbReference type="InterPro" id="IPR043136">
    <property type="entry name" value="B30.2/SPRY_sf"/>
</dbReference>
<comment type="caution">
    <text evidence="3">The sequence shown here is derived from an EMBL/GenBank/DDBJ whole genome shotgun (WGS) entry which is preliminary data.</text>
</comment>
<dbReference type="PANTHER" id="PTHR12864">
    <property type="entry name" value="RAN BINDING PROTEIN 9-RELATED"/>
    <property type="match status" value="1"/>
</dbReference>
<dbReference type="Pfam" id="PF00622">
    <property type="entry name" value="SPRY"/>
    <property type="match status" value="1"/>
</dbReference>
<keyword evidence="4" id="KW-1185">Reference proteome</keyword>
<protein>
    <recommendedName>
        <fullName evidence="2">B30.2/SPRY domain-containing protein</fullName>
    </recommendedName>
</protein>
<dbReference type="Gene3D" id="2.60.120.920">
    <property type="match status" value="1"/>
</dbReference>
<gene>
    <name evidence="3" type="ORF">DFH94DRAFT_757822</name>
</gene>
<feature type="domain" description="B30.2/SPRY" evidence="2">
    <location>
        <begin position="56"/>
        <end position="268"/>
    </location>
</feature>
<dbReference type="InterPro" id="IPR003877">
    <property type="entry name" value="SPRY_dom"/>
</dbReference>
<organism evidence="3 4">
    <name type="scientific">Russula ochroleuca</name>
    <dbReference type="NCBI Taxonomy" id="152965"/>
    <lineage>
        <taxon>Eukaryota</taxon>
        <taxon>Fungi</taxon>
        <taxon>Dikarya</taxon>
        <taxon>Basidiomycota</taxon>
        <taxon>Agaricomycotina</taxon>
        <taxon>Agaricomycetes</taxon>
        <taxon>Russulales</taxon>
        <taxon>Russulaceae</taxon>
        <taxon>Russula</taxon>
    </lineage>
</organism>
<evidence type="ECO:0000313" key="3">
    <source>
        <dbReference type="EMBL" id="KAF8476723.1"/>
    </source>
</evidence>
<dbReference type="OrthoDB" id="258495at2759"/>
<dbReference type="Proteomes" id="UP000759537">
    <property type="component" value="Unassembled WGS sequence"/>
</dbReference>
<evidence type="ECO:0000256" key="1">
    <source>
        <dbReference type="SAM" id="MobiDB-lite"/>
    </source>
</evidence>
<feature type="region of interest" description="Disordered" evidence="1">
    <location>
        <begin position="290"/>
        <end position="309"/>
    </location>
</feature>
<dbReference type="SMART" id="SM00449">
    <property type="entry name" value="SPRY"/>
    <property type="match status" value="1"/>
</dbReference>
<dbReference type="AlphaFoldDB" id="A0A9P5T661"/>
<reference evidence="3" key="2">
    <citation type="journal article" date="2020" name="Nat. Commun.">
        <title>Large-scale genome sequencing of mycorrhizal fungi provides insights into the early evolution of symbiotic traits.</title>
        <authorList>
            <person name="Miyauchi S."/>
            <person name="Kiss E."/>
            <person name="Kuo A."/>
            <person name="Drula E."/>
            <person name="Kohler A."/>
            <person name="Sanchez-Garcia M."/>
            <person name="Morin E."/>
            <person name="Andreopoulos B."/>
            <person name="Barry K.W."/>
            <person name="Bonito G."/>
            <person name="Buee M."/>
            <person name="Carver A."/>
            <person name="Chen C."/>
            <person name="Cichocki N."/>
            <person name="Clum A."/>
            <person name="Culley D."/>
            <person name="Crous P.W."/>
            <person name="Fauchery L."/>
            <person name="Girlanda M."/>
            <person name="Hayes R.D."/>
            <person name="Keri Z."/>
            <person name="LaButti K."/>
            <person name="Lipzen A."/>
            <person name="Lombard V."/>
            <person name="Magnuson J."/>
            <person name="Maillard F."/>
            <person name="Murat C."/>
            <person name="Nolan M."/>
            <person name="Ohm R.A."/>
            <person name="Pangilinan J."/>
            <person name="Pereira M.F."/>
            <person name="Perotto S."/>
            <person name="Peter M."/>
            <person name="Pfister S."/>
            <person name="Riley R."/>
            <person name="Sitrit Y."/>
            <person name="Stielow J.B."/>
            <person name="Szollosi G."/>
            <person name="Zifcakova L."/>
            <person name="Stursova M."/>
            <person name="Spatafora J.W."/>
            <person name="Tedersoo L."/>
            <person name="Vaario L.M."/>
            <person name="Yamada A."/>
            <person name="Yan M."/>
            <person name="Wang P."/>
            <person name="Xu J."/>
            <person name="Bruns T."/>
            <person name="Baldrian P."/>
            <person name="Vilgalys R."/>
            <person name="Dunand C."/>
            <person name="Henrissat B."/>
            <person name="Grigoriev I.V."/>
            <person name="Hibbett D."/>
            <person name="Nagy L.G."/>
            <person name="Martin F.M."/>
        </authorList>
    </citation>
    <scope>NUCLEOTIDE SEQUENCE</scope>
    <source>
        <strain evidence="3">Prilba</strain>
    </source>
</reference>
<proteinExistence type="predicted"/>
<feature type="region of interest" description="Disordered" evidence="1">
    <location>
        <begin position="1"/>
        <end position="21"/>
    </location>
</feature>
<dbReference type="SUPFAM" id="SSF49899">
    <property type="entry name" value="Concanavalin A-like lectins/glucanases"/>
    <property type="match status" value="1"/>
</dbReference>
<name>A0A9P5T661_9AGAM</name>
<dbReference type="EMBL" id="WHVB01000014">
    <property type="protein sequence ID" value="KAF8476723.1"/>
    <property type="molecule type" value="Genomic_DNA"/>
</dbReference>
<dbReference type="PROSITE" id="PS50188">
    <property type="entry name" value="B302_SPRY"/>
    <property type="match status" value="1"/>
</dbReference>
<dbReference type="InterPro" id="IPR013320">
    <property type="entry name" value="ConA-like_dom_sf"/>
</dbReference>
<dbReference type="InterPro" id="IPR001870">
    <property type="entry name" value="B30.2/SPRY"/>
</dbReference>
<reference evidence="3" key="1">
    <citation type="submission" date="2019-10" db="EMBL/GenBank/DDBJ databases">
        <authorList>
            <consortium name="DOE Joint Genome Institute"/>
            <person name="Kuo A."/>
            <person name="Miyauchi S."/>
            <person name="Kiss E."/>
            <person name="Drula E."/>
            <person name="Kohler A."/>
            <person name="Sanchez-Garcia M."/>
            <person name="Andreopoulos B."/>
            <person name="Barry K.W."/>
            <person name="Bonito G."/>
            <person name="Buee M."/>
            <person name="Carver A."/>
            <person name="Chen C."/>
            <person name="Cichocki N."/>
            <person name="Clum A."/>
            <person name="Culley D."/>
            <person name="Crous P.W."/>
            <person name="Fauchery L."/>
            <person name="Girlanda M."/>
            <person name="Hayes R."/>
            <person name="Keri Z."/>
            <person name="LaButti K."/>
            <person name="Lipzen A."/>
            <person name="Lombard V."/>
            <person name="Magnuson J."/>
            <person name="Maillard F."/>
            <person name="Morin E."/>
            <person name="Murat C."/>
            <person name="Nolan M."/>
            <person name="Ohm R."/>
            <person name="Pangilinan J."/>
            <person name="Pereira M."/>
            <person name="Perotto S."/>
            <person name="Peter M."/>
            <person name="Riley R."/>
            <person name="Sitrit Y."/>
            <person name="Stielow B."/>
            <person name="Szollosi G."/>
            <person name="Zifcakova L."/>
            <person name="Stursova M."/>
            <person name="Spatafora J.W."/>
            <person name="Tedersoo L."/>
            <person name="Vaario L.-M."/>
            <person name="Yamada A."/>
            <person name="Yan M."/>
            <person name="Wang P."/>
            <person name="Xu J."/>
            <person name="Bruns T."/>
            <person name="Baldrian P."/>
            <person name="Vilgalys R."/>
            <person name="Henrissat B."/>
            <person name="Grigoriev I.V."/>
            <person name="Hibbett D."/>
            <person name="Nagy L.G."/>
            <person name="Martin F.M."/>
        </authorList>
    </citation>
    <scope>NUCLEOTIDE SEQUENCE</scope>
    <source>
        <strain evidence="3">Prilba</strain>
    </source>
</reference>
<evidence type="ECO:0000259" key="2">
    <source>
        <dbReference type="PROSITE" id="PS50188"/>
    </source>
</evidence>